<keyword evidence="2 5" id="KW-0812">Transmembrane</keyword>
<dbReference type="Gene3D" id="3.40.1710.10">
    <property type="entry name" value="abc type-2 transporter like domain"/>
    <property type="match status" value="1"/>
</dbReference>
<evidence type="ECO:0000313" key="8">
    <source>
        <dbReference type="Proteomes" id="UP000626697"/>
    </source>
</evidence>
<comment type="subcellular location">
    <subcellularLocation>
        <location evidence="1">Membrane</location>
        <topology evidence="1">Multi-pass membrane protein</topology>
    </subcellularLocation>
</comment>
<dbReference type="PANTHER" id="PTHR43077:SF5">
    <property type="entry name" value="PHAGE INFECTION PROTEIN"/>
    <property type="match status" value="1"/>
</dbReference>
<comment type="caution">
    <text evidence="7">The sequence shown here is derived from an EMBL/GenBank/DDBJ whole genome shotgun (WGS) entry which is preliminary data.</text>
</comment>
<evidence type="ECO:0000256" key="4">
    <source>
        <dbReference type="ARBA" id="ARBA00023136"/>
    </source>
</evidence>
<gene>
    <name evidence="7" type="ORF">HNP81_001787</name>
</gene>
<protein>
    <recommendedName>
        <fullName evidence="6">ABC-2 type transporter transmembrane domain-containing protein</fullName>
    </recommendedName>
</protein>
<proteinExistence type="predicted"/>
<feature type="transmembrane region" description="Helical" evidence="5">
    <location>
        <begin position="273"/>
        <end position="298"/>
    </location>
</feature>
<feature type="transmembrane region" description="Helical" evidence="5">
    <location>
        <begin position="229"/>
        <end position="253"/>
    </location>
</feature>
<feature type="transmembrane region" description="Helical" evidence="5">
    <location>
        <begin position="196"/>
        <end position="217"/>
    </location>
</feature>
<dbReference type="RefSeq" id="WP_182502334.1">
    <property type="nucleotide sequence ID" value="NZ_JACJHX010000004.1"/>
</dbReference>
<reference evidence="7 8" key="1">
    <citation type="submission" date="2020-08" db="EMBL/GenBank/DDBJ databases">
        <title>Genomic Encyclopedia of Type Strains, Phase IV (KMG-IV): sequencing the most valuable type-strain genomes for metagenomic binning, comparative biology and taxonomic classification.</title>
        <authorList>
            <person name="Goeker M."/>
        </authorList>
    </citation>
    <scope>NUCLEOTIDE SEQUENCE [LARGE SCALE GENOMIC DNA]</scope>
    <source>
        <strain evidence="7 8">DSM 105481</strain>
    </source>
</reference>
<feature type="transmembrane region" description="Helical" evidence="5">
    <location>
        <begin position="12"/>
        <end position="34"/>
    </location>
</feature>
<keyword evidence="4 5" id="KW-0472">Membrane</keyword>
<sequence>MKFTQFLKTKGANAAIFMGIFYAIAMLGIFLPGYTAIPGNIDKLPIAIVNEDAGEYGAKIASQLQVNLPFKEIETGLTNKKALKDLEKNDLGLVVHIPETFSADMKNGETSSSIDFTINEAGATVVSSTMNSIVTEINNQLSAQFSQQTAQDVLMNFNVPEKQAAEVAENIETAYVGNVVTINEIPDGMHNNMLPMFLTMAGYVGAMIGSMQLVGAFKASRKKASKTRLFIYVQLIALVIAVVSSLVATGVAYLINEPSGGDLFFSLVGQQTLNYMVCFNFTAISIFLLGEGGMILNLPILFTQTLANGATITREMMYLPYEWMSHISPMYYSVQAYFANLYGSISPSPYIWSMVAVGAVAMLINIIIVAIFHKPMSVYVPATDAKNTTEITA</sequence>
<evidence type="ECO:0000259" key="6">
    <source>
        <dbReference type="Pfam" id="PF12698"/>
    </source>
</evidence>
<evidence type="ECO:0000256" key="5">
    <source>
        <dbReference type="SAM" id="Phobius"/>
    </source>
</evidence>
<evidence type="ECO:0000256" key="3">
    <source>
        <dbReference type="ARBA" id="ARBA00022989"/>
    </source>
</evidence>
<organism evidence="7 8">
    <name type="scientific">Peribacillus huizhouensis</name>
    <dbReference type="NCBI Taxonomy" id="1501239"/>
    <lineage>
        <taxon>Bacteria</taxon>
        <taxon>Bacillati</taxon>
        <taxon>Bacillota</taxon>
        <taxon>Bacilli</taxon>
        <taxon>Bacillales</taxon>
        <taxon>Bacillaceae</taxon>
        <taxon>Peribacillus</taxon>
    </lineage>
</organism>
<evidence type="ECO:0000256" key="1">
    <source>
        <dbReference type="ARBA" id="ARBA00004141"/>
    </source>
</evidence>
<evidence type="ECO:0000313" key="7">
    <source>
        <dbReference type="EMBL" id="MBA9026502.1"/>
    </source>
</evidence>
<evidence type="ECO:0000256" key="2">
    <source>
        <dbReference type="ARBA" id="ARBA00022692"/>
    </source>
</evidence>
<dbReference type="InterPro" id="IPR051328">
    <property type="entry name" value="T7SS_ABC-Transporter"/>
</dbReference>
<feature type="transmembrane region" description="Helical" evidence="5">
    <location>
        <begin position="350"/>
        <end position="372"/>
    </location>
</feature>
<keyword evidence="8" id="KW-1185">Reference proteome</keyword>
<name>A0ABR6CQ84_9BACI</name>
<keyword evidence="3 5" id="KW-1133">Transmembrane helix</keyword>
<dbReference type="InterPro" id="IPR013525">
    <property type="entry name" value="ABC2_TM"/>
</dbReference>
<accession>A0ABR6CQ84</accession>
<feature type="domain" description="ABC-2 type transporter transmembrane" evidence="6">
    <location>
        <begin position="17"/>
        <end position="366"/>
    </location>
</feature>
<dbReference type="Proteomes" id="UP000626697">
    <property type="component" value="Unassembled WGS sequence"/>
</dbReference>
<dbReference type="PANTHER" id="PTHR43077">
    <property type="entry name" value="TRANSPORT PERMEASE YVFS-RELATED"/>
    <property type="match status" value="1"/>
</dbReference>
<dbReference type="Pfam" id="PF12698">
    <property type="entry name" value="ABC2_membrane_3"/>
    <property type="match status" value="1"/>
</dbReference>
<dbReference type="EMBL" id="JACJHX010000004">
    <property type="protein sequence ID" value="MBA9026502.1"/>
    <property type="molecule type" value="Genomic_DNA"/>
</dbReference>